<dbReference type="OrthoDB" id="5431474at2759"/>
<keyword evidence="1" id="KW-0175">Coiled coil</keyword>
<protein>
    <submittedName>
        <fullName evidence="3">Uncharacterized protein</fullName>
    </submittedName>
</protein>
<feature type="compositionally biased region" description="Low complexity" evidence="2">
    <location>
        <begin position="106"/>
        <end position="120"/>
    </location>
</feature>
<feature type="region of interest" description="Disordered" evidence="2">
    <location>
        <begin position="841"/>
        <end position="875"/>
    </location>
</feature>
<dbReference type="Proteomes" id="UP000800041">
    <property type="component" value="Unassembled WGS sequence"/>
</dbReference>
<feature type="region of interest" description="Disordered" evidence="2">
    <location>
        <begin position="58"/>
        <end position="235"/>
    </location>
</feature>
<feature type="compositionally biased region" description="Low complexity" evidence="2">
    <location>
        <begin position="764"/>
        <end position="777"/>
    </location>
</feature>
<keyword evidence="4" id="KW-1185">Reference proteome</keyword>
<evidence type="ECO:0000313" key="4">
    <source>
        <dbReference type="Proteomes" id="UP000800041"/>
    </source>
</evidence>
<feature type="compositionally biased region" description="Polar residues" evidence="2">
    <location>
        <begin position="61"/>
        <end position="75"/>
    </location>
</feature>
<feature type="compositionally biased region" description="Polar residues" evidence="2">
    <location>
        <begin position="168"/>
        <end position="189"/>
    </location>
</feature>
<evidence type="ECO:0000256" key="2">
    <source>
        <dbReference type="SAM" id="MobiDB-lite"/>
    </source>
</evidence>
<feature type="coiled-coil region" evidence="1">
    <location>
        <begin position="385"/>
        <end position="464"/>
    </location>
</feature>
<feature type="region of interest" description="Disordered" evidence="2">
    <location>
        <begin position="737"/>
        <end position="782"/>
    </location>
</feature>
<reference evidence="3" key="1">
    <citation type="journal article" date="2020" name="Stud. Mycol.">
        <title>101 Dothideomycetes genomes: a test case for predicting lifestyles and emergence of pathogens.</title>
        <authorList>
            <person name="Haridas S."/>
            <person name="Albert R."/>
            <person name="Binder M."/>
            <person name="Bloem J."/>
            <person name="Labutti K."/>
            <person name="Salamov A."/>
            <person name="Andreopoulos B."/>
            <person name="Baker S."/>
            <person name="Barry K."/>
            <person name="Bills G."/>
            <person name="Bluhm B."/>
            <person name="Cannon C."/>
            <person name="Castanera R."/>
            <person name="Culley D."/>
            <person name="Daum C."/>
            <person name="Ezra D."/>
            <person name="Gonzalez J."/>
            <person name="Henrissat B."/>
            <person name="Kuo A."/>
            <person name="Liang C."/>
            <person name="Lipzen A."/>
            <person name="Lutzoni F."/>
            <person name="Magnuson J."/>
            <person name="Mondo S."/>
            <person name="Nolan M."/>
            <person name="Ohm R."/>
            <person name="Pangilinan J."/>
            <person name="Park H.-J."/>
            <person name="Ramirez L."/>
            <person name="Alfaro M."/>
            <person name="Sun H."/>
            <person name="Tritt A."/>
            <person name="Yoshinaga Y."/>
            <person name="Zwiers L.-H."/>
            <person name="Turgeon B."/>
            <person name="Goodwin S."/>
            <person name="Spatafora J."/>
            <person name="Crous P."/>
            <person name="Grigoriev I."/>
        </authorList>
    </citation>
    <scope>NUCLEOTIDE SEQUENCE</scope>
    <source>
        <strain evidence="3">CBS 113979</strain>
    </source>
</reference>
<sequence length="965" mass="106558">MSVVCEAPSVSRSSSPYQWSAMTVPTRMFSSWGRNDARKYASDNMRVGGLVSIDSLERENATPTKRSSNRTSLSASFRRAPLRLTVPSNKNIVDEPPTPGHNLQDTPTTLASTLNSATSTEAYQSSPSTATQYTSSPSSINKPLPRPPKLKTKSIKTPSIAELPGSFPPSSSLEHPSSFLEPNTTNLEPESNGEVGDSIQRPRTGPGTKRGALKPHKRNKSETSISGHFGERHPLAPPPLFCQKRRASEQVGAIMGNSITRKRSASLGSTAPYRMNSRKEQGLAHMQYNDAIAFPQPPTLHTQALTNEHQYFKSTTPVDSLNPDEEVFQSSPMDEDTPKAGDCMSPSQGDYPPPIVSKPRNTPRTTSSTNLHALQSALELQMRAATQMAAENDSMREELVMARQREADMAVMKRERDELKRMLEENQSQIETCMNHLSKAQVNEKALRNKVKSLEARLEDSNTQRLDALEINHEIQQKMKRMSKRQRSMSRELEQVHSQAGYSDLDRLRLELQESRQRAVRLEDQLAVTRSIKEVPDLVTRLTKQVEELQENVNDKNDFIRDLEMANGVLRLDKAQAEEKYEALVKLNEDSSVVDQAYVKHTEDCKHMSTRICELEAQIEEKETSLRFTKGERDQVALLLHSELRRQAALSQDHPQAAPLGARNDTEKIIADLQSRAHAAVMANESGETLYSDAATTPAKRIELLEREIAYHLNDIVLYKLDVKGYKKDLRQAKAKLQRLQTGQTQETDHHRHHTQGQGNTLTAPPSSANSPVPSLARTATQSSVYSNATNASTSTNNILGSSLNYNYSSHPTTMTTASTHQAPLSAPFDNINHMRDALRSRTTSSATTGTARSASNASLRYGSKRTMTPPPTMTTQHQAASFQHFVATTPPAPGTPVSAKAGGDYVYGRPSTSAGGEGFGMGVGMGQARPRTQRSFSFSGQGQGQQRERKGAQVWVSAREVLEG</sequence>
<accession>A0A6G1GTL9</accession>
<dbReference type="AlphaFoldDB" id="A0A6G1GTL9"/>
<organism evidence="3 4">
    <name type="scientific">Aulographum hederae CBS 113979</name>
    <dbReference type="NCBI Taxonomy" id="1176131"/>
    <lineage>
        <taxon>Eukaryota</taxon>
        <taxon>Fungi</taxon>
        <taxon>Dikarya</taxon>
        <taxon>Ascomycota</taxon>
        <taxon>Pezizomycotina</taxon>
        <taxon>Dothideomycetes</taxon>
        <taxon>Pleosporomycetidae</taxon>
        <taxon>Aulographales</taxon>
        <taxon>Aulographaceae</taxon>
    </lineage>
</organism>
<feature type="region of interest" description="Disordered" evidence="2">
    <location>
        <begin position="316"/>
        <end position="367"/>
    </location>
</feature>
<name>A0A6G1GTL9_9PEZI</name>
<feature type="coiled-coil region" evidence="1">
    <location>
        <begin position="505"/>
        <end position="580"/>
    </location>
</feature>
<evidence type="ECO:0000256" key="1">
    <source>
        <dbReference type="SAM" id="Coils"/>
    </source>
</evidence>
<evidence type="ECO:0000313" key="3">
    <source>
        <dbReference type="EMBL" id="KAF1984098.1"/>
    </source>
</evidence>
<proteinExistence type="predicted"/>
<gene>
    <name evidence="3" type="ORF">K402DRAFT_150030</name>
</gene>
<dbReference type="EMBL" id="ML977170">
    <property type="protein sequence ID" value="KAF1984098.1"/>
    <property type="molecule type" value="Genomic_DNA"/>
</dbReference>
<feature type="compositionally biased region" description="Polar residues" evidence="2">
    <location>
        <begin position="121"/>
        <end position="141"/>
    </location>
</feature>
<feature type="region of interest" description="Disordered" evidence="2">
    <location>
        <begin position="926"/>
        <end position="954"/>
    </location>
</feature>
<feature type="compositionally biased region" description="Low complexity" evidence="2">
    <location>
        <begin position="841"/>
        <end position="859"/>
    </location>
</feature>